<sequence>MLELIDVDVSRIGALGPIFESAKHSDFSYQALRRQGDARFLWIWNLVLPPYQAVLTAALDPAAAWLQNDMCPQGLVWRRFLAADSEERKAKLKVIFSVEVGPWVLKKVAIKKPTLIGKKLSMASYYVPEDYIEITMDVTNGGKGGGYEEMVTGMVLRHVKSLECSVCCLLEATEQDELPECALFAAHFSHVDFGKMRMMTAM</sequence>
<dbReference type="PANTHER" id="PTHR12136">
    <property type="entry name" value="ENHANCED DISEASE RESISTANCE-RELATED"/>
    <property type="match status" value="1"/>
</dbReference>
<evidence type="ECO:0000313" key="4">
    <source>
        <dbReference type="EMBL" id="CAL4771876.1"/>
    </source>
</evidence>
<organism evidence="2">
    <name type="scientific">Cladocopium goreaui</name>
    <dbReference type="NCBI Taxonomy" id="2562237"/>
    <lineage>
        <taxon>Eukaryota</taxon>
        <taxon>Sar</taxon>
        <taxon>Alveolata</taxon>
        <taxon>Dinophyceae</taxon>
        <taxon>Suessiales</taxon>
        <taxon>Symbiodiniaceae</taxon>
        <taxon>Cladocopium</taxon>
    </lineage>
</organism>
<dbReference type="EMBL" id="CAMXCT010000899">
    <property type="protein sequence ID" value="CAI3984564.1"/>
    <property type="molecule type" value="Genomic_DNA"/>
</dbReference>
<reference evidence="2" key="1">
    <citation type="submission" date="2022-10" db="EMBL/GenBank/DDBJ databases">
        <authorList>
            <person name="Chen Y."/>
            <person name="Dougan E. K."/>
            <person name="Chan C."/>
            <person name="Rhodes N."/>
            <person name="Thang M."/>
        </authorList>
    </citation>
    <scope>NUCLEOTIDE SEQUENCE</scope>
</reference>
<dbReference type="Proteomes" id="UP001152797">
    <property type="component" value="Unassembled WGS sequence"/>
</dbReference>
<proteinExistence type="predicted"/>
<keyword evidence="5" id="KW-1185">Reference proteome</keyword>
<evidence type="ECO:0000313" key="5">
    <source>
        <dbReference type="Proteomes" id="UP001152797"/>
    </source>
</evidence>
<feature type="domain" description="Protein ENHANCED DISEASE RESISTANCE 2 C-terminal" evidence="1">
    <location>
        <begin position="22"/>
        <end position="192"/>
    </location>
</feature>
<reference evidence="3" key="2">
    <citation type="submission" date="2024-04" db="EMBL/GenBank/DDBJ databases">
        <authorList>
            <person name="Chen Y."/>
            <person name="Shah S."/>
            <person name="Dougan E. K."/>
            <person name="Thang M."/>
            <person name="Chan C."/>
        </authorList>
    </citation>
    <scope>NUCLEOTIDE SEQUENCE [LARGE SCALE GENOMIC DNA]</scope>
</reference>
<evidence type="ECO:0000313" key="2">
    <source>
        <dbReference type="EMBL" id="CAI3984564.1"/>
    </source>
</evidence>
<accession>A0A9P1C3S6</accession>
<dbReference type="EMBL" id="CAMXCT020000899">
    <property type="protein sequence ID" value="CAL1137939.1"/>
    <property type="molecule type" value="Genomic_DNA"/>
</dbReference>
<dbReference type="PANTHER" id="PTHR12136:SF41">
    <property type="entry name" value="PLECKSTRIN HOMOLOGY (PH) AND LIPID-BINDING START DOMAINS-CONTAINING PROTEIN"/>
    <property type="match status" value="1"/>
</dbReference>
<evidence type="ECO:0000313" key="3">
    <source>
        <dbReference type="EMBL" id="CAL1137939.1"/>
    </source>
</evidence>
<dbReference type="InterPro" id="IPR045096">
    <property type="entry name" value="EDR2-like"/>
</dbReference>
<dbReference type="OrthoDB" id="428977at2759"/>
<evidence type="ECO:0000259" key="1">
    <source>
        <dbReference type="Pfam" id="PF07059"/>
    </source>
</evidence>
<dbReference type="InterPro" id="IPR009769">
    <property type="entry name" value="EDR2_C"/>
</dbReference>
<dbReference type="AlphaFoldDB" id="A0A9P1C3S6"/>
<comment type="caution">
    <text evidence="2">The sequence shown here is derived from an EMBL/GenBank/DDBJ whole genome shotgun (WGS) entry which is preliminary data.</text>
</comment>
<dbReference type="EMBL" id="CAMXCT030000899">
    <property type="protein sequence ID" value="CAL4771876.1"/>
    <property type="molecule type" value="Genomic_DNA"/>
</dbReference>
<protein>
    <submittedName>
        <fullName evidence="4">Cap-specific mRNA (Nucleoside-2'-O-)-methyltransferase</fullName>
    </submittedName>
</protein>
<gene>
    <name evidence="2" type="ORF">C1SCF055_LOCUS12092</name>
</gene>
<name>A0A9P1C3S6_9DINO</name>
<dbReference type="Pfam" id="PF07059">
    <property type="entry name" value="EDR2_C"/>
    <property type="match status" value="1"/>
</dbReference>